<dbReference type="PROSITE" id="PS50294">
    <property type="entry name" value="WD_REPEATS_REGION"/>
    <property type="match status" value="1"/>
</dbReference>
<feature type="repeat" description="WD" evidence="3">
    <location>
        <begin position="43"/>
        <end position="85"/>
    </location>
</feature>
<dbReference type="SUPFAM" id="SSF50978">
    <property type="entry name" value="WD40 repeat-like"/>
    <property type="match status" value="1"/>
</dbReference>
<evidence type="ECO:0000313" key="6">
    <source>
        <dbReference type="EMBL" id="CAE0244707.1"/>
    </source>
</evidence>
<dbReference type="Pfam" id="PF00400">
    <property type="entry name" value="WD40"/>
    <property type="match status" value="3"/>
</dbReference>
<dbReference type="EMBL" id="HBIB01010717">
    <property type="protein sequence ID" value="CAE0244705.1"/>
    <property type="molecule type" value="Transcribed_RNA"/>
</dbReference>
<name>A0A7S3D2R1_9EUKA</name>
<dbReference type="PANTHER" id="PTHR19848:SF8">
    <property type="entry name" value="F-BOX AND WD REPEAT DOMAIN CONTAINING 7"/>
    <property type="match status" value="1"/>
</dbReference>
<dbReference type="PANTHER" id="PTHR19848">
    <property type="entry name" value="WD40 REPEAT PROTEIN"/>
    <property type="match status" value="1"/>
</dbReference>
<evidence type="ECO:0000256" key="3">
    <source>
        <dbReference type="PROSITE-ProRule" id="PRU00221"/>
    </source>
</evidence>
<keyword evidence="1 3" id="KW-0853">WD repeat</keyword>
<feature type="repeat" description="WD" evidence="3">
    <location>
        <begin position="1"/>
        <end position="42"/>
    </location>
</feature>
<evidence type="ECO:0000256" key="2">
    <source>
        <dbReference type="ARBA" id="ARBA00022737"/>
    </source>
</evidence>
<dbReference type="SMART" id="SM00320">
    <property type="entry name" value="WD40"/>
    <property type="match status" value="3"/>
</dbReference>
<organism evidence="5">
    <name type="scientific">Palpitomonas bilix</name>
    <dbReference type="NCBI Taxonomy" id="652834"/>
    <lineage>
        <taxon>Eukaryota</taxon>
        <taxon>Eukaryota incertae sedis</taxon>
    </lineage>
</organism>
<dbReference type="AlphaFoldDB" id="A0A7S3D2R1"/>
<dbReference type="InterPro" id="IPR015943">
    <property type="entry name" value="WD40/YVTN_repeat-like_dom_sf"/>
</dbReference>
<evidence type="ECO:0008006" key="7">
    <source>
        <dbReference type="Google" id="ProtNLM"/>
    </source>
</evidence>
<dbReference type="InterPro" id="IPR020472">
    <property type="entry name" value="WD40_PAC1"/>
</dbReference>
<evidence type="ECO:0000256" key="1">
    <source>
        <dbReference type="ARBA" id="ARBA00022574"/>
    </source>
</evidence>
<dbReference type="InterPro" id="IPR001680">
    <property type="entry name" value="WD40_rpt"/>
</dbReference>
<feature type="region of interest" description="Disordered" evidence="4">
    <location>
        <begin position="137"/>
        <end position="163"/>
    </location>
</feature>
<reference evidence="5" key="1">
    <citation type="submission" date="2021-01" db="EMBL/GenBank/DDBJ databases">
        <authorList>
            <person name="Corre E."/>
            <person name="Pelletier E."/>
            <person name="Niang G."/>
            <person name="Scheremetjew M."/>
            <person name="Finn R."/>
            <person name="Kale V."/>
            <person name="Holt S."/>
            <person name="Cochrane G."/>
            <person name="Meng A."/>
            <person name="Brown T."/>
            <person name="Cohen L."/>
        </authorList>
    </citation>
    <scope>NUCLEOTIDE SEQUENCE</scope>
    <source>
        <strain evidence="5">NIES-2562</strain>
    </source>
</reference>
<dbReference type="PRINTS" id="PR00320">
    <property type="entry name" value="GPROTEINBRPT"/>
</dbReference>
<evidence type="ECO:0000256" key="4">
    <source>
        <dbReference type="SAM" id="MobiDB-lite"/>
    </source>
</evidence>
<dbReference type="EMBL" id="HBIB01010720">
    <property type="protein sequence ID" value="CAE0244707.1"/>
    <property type="molecule type" value="Transcribed_RNA"/>
</dbReference>
<accession>A0A7S3D2R1</accession>
<dbReference type="Gene3D" id="2.130.10.10">
    <property type="entry name" value="YVTN repeat-like/Quinoprotein amine dehydrogenase"/>
    <property type="match status" value="1"/>
</dbReference>
<evidence type="ECO:0000313" key="5">
    <source>
        <dbReference type="EMBL" id="CAE0244705.1"/>
    </source>
</evidence>
<sequence>MSGHSDWITSATTLGKSEMLATGSTDKTIRIWNCGSRQCVHVLSGTTSWISCVAMVRAFAPIVLSGSGERNVRLWDVDTESCISALDGHDHTVSGLATHTNPENDESLEIFTSSWDGFLRVYKFDVSNIAQIKPSATGRDHRKIDDSKEAKPSSIWDEDDLLE</sequence>
<dbReference type="PROSITE" id="PS50082">
    <property type="entry name" value="WD_REPEATS_2"/>
    <property type="match status" value="2"/>
</dbReference>
<gene>
    <name evidence="5" type="ORF">PBIL07802_LOCUS6882</name>
    <name evidence="6" type="ORF">PBIL07802_LOCUS6884</name>
</gene>
<feature type="compositionally biased region" description="Basic and acidic residues" evidence="4">
    <location>
        <begin position="138"/>
        <end position="151"/>
    </location>
</feature>
<proteinExistence type="predicted"/>
<protein>
    <recommendedName>
        <fullName evidence="7">Guanine nucleotide-binding protein subunit beta-like protein</fullName>
    </recommendedName>
</protein>
<keyword evidence="2" id="KW-0677">Repeat</keyword>
<dbReference type="InterPro" id="IPR036322">
    <property type="entry name" value="WD40_repeat_dom_sf"/>
</dbReference>